<dbReference type="Proteomes" id="UP000596661">
    <property type="component" value="Chromosome 6"/>
</dbReference>
<reference evidence="2" key="1">
    <citation type="submission" date="2018-11" db="EMBL/GenBank/DDBJ databases">
        <authorList>
            <person name="Grassa J C."/>
        </authorList>
    </citation>
    <scope>NUCLEOTIDE SEQUENCE [LARGE SCALE GENOMIC DNA]</scope>
</reference>
<dbReference type="Gramene" id="evm.model.06.1301">
    <property type="protein sequence ID" value="cds.evm.model.06.1301"/>
    <property type="gene ID" value="evm.TU.06.1301"/>
</dbReference>
<proteinExistence type="predicted"/>
<dbReference type="EMBL" id="UZAU01000599">
    <property type="status" value="NOT_ANNOTATED_CDS"/>
    <property type="molecule type" value="Genomic_DNA"/>
</dbReference>
<reference evidence="2" key="2">
    <citation type="submission" date="2021-03" db="UniProtKB">
        <authorList>
            <consortium name="EnsemblPlants"/>
        </authorList>
    </citation>
    <scope>IDENTIFICATION</scope>
</reference>
<evidence type="ECO:0000256" key="1">
    <source>
        <dbReference type="SAM" id="MobiDB-lite"/>
    </source>
</evidence>
<name>A0A803PTW8_CANSA</name>
<organism evidence="2 3">
    <name type="scientific">Cannabis sativa</name>
    <name type="common">Hemp</name>
    <name type="synonym">Marijuana</name>
    <dbReference type="NCBI Taxonomy" id="3483"/>
    <lineage>
        <taxon>Eukaryota</taxon>
        <taxon>Viridiplantae</taxon>
        <taxon>Streptophyta</taxon>
        <taxon>Embryophyta</taxon>
        <taxon>Tracheophyta</taxon>
        <taxon>Spermatophyta</taxon>
        <taxon>Magnoliopsida</taxon>
        <taxon>eudicotyledons</taxon>
        <taxon>Gunneridae</taxon>
        <taxon>Pentapetalae</taxon>
        <taxon>rosids</taxon>
        <taxon>fabids</taxon>
        <taxon>Rosales</taxon>
        <taxon>Cannabaceae</taxon>
        <taxon>Cannabis</taxon>
    </lineage>
</organism>
<dbReference type="EnsemblPlants" id="evm.model.06.1301">
    <property type="protein sequence ID" value="cds.evm.model.06.1301"/>
    <property type="gene ID" value="evm.TU.06.1301"/>
</dbReference>
<evidence type="ECO:0000313" key="3">
    <source>
        <dbReference type="Proteomes" id="UP000596661"/>
    </source>
</evidence>
<feature type="region of interest" description="Disordered" evidence="1">
    <location>
        <begin position="1"/>
        <end position="37"/>
    </location>
</feature>
<accession>A0A803PTW8</accession>
<protein>
    <submittedName>
        <fullName evidence="2">Uncharacterized protein</fullName>
    </submittedName>
</protein>
<dbReference type="AlphaFoldDB" id="A0A803PTW8"/>
<keyword evidence="3" id="KW-1185">Reference proteome</keyword>
<sequence length="77" mass="8598">MTPIRDSPVAVENREVEKNTSWVNPEPKFPPAPVNPDMIPKDLRETKGMMPNVAHKSLESQMEKRIMKKTAGSVLAA</sequence>
<evidence type="ECO:0000313" key="2">
    <source>
        <dbReference type="EnsemblPlants" id="cds.evm.model.06.1301"/>
    </source>
</evidence>